<dbReference type="InterPro" id="IPR000209">
    <property type="entry name" value="Peptidase_S8/S53_dom"/>
</dbReference>
<dbReference type="PROSITE" id="PS51892">
    <property type="entry name" value="SUBTILASE"/>
    <property type="match status" value="1"/>
</dbReference>
<protein>
    <submittedName>
        <fullName evidence="11">Uncharacterized protein</fullName>
    </submittedName>
</protein>
<feature type="region of interest" description="Disordered" evidence="8">
    <location>
        <begin position="381"/>
        <end position="481"/>
    </location>
</feature>
<evidence type="ECO:0000313" key="11">
    <source>
        <dbReference type="EMBL" id="OKH25679.1"/>
    </source>
</evidence>
<dbReference type="GO" id="GO:0004252">
    <property type="term" value="F:serine-type endopeptidase activity"/>
    <property type="evidence" value="ECO:0007669"/>
    <property type="project" value="UniProtKB-UniRule"/>
</dbReference>
<feature type="active site" description="Charge relay system" evidence="5 6">
    <location>
        <position position="838"/>
    </location>
</feature>
<dbReference type="Pfam" id="PF00353">
    <property type="entry name" value="HemolysinCabind"/>
    <property type="match status" value="8"/>
</dbReference>
<dbReference type="STRING" id="1921803.NIES593_04940"/>
<dbReference type="PROSITE" id="PS00330">
    <property type="entry name" value="HEMOLYSIN_CALCIUM"/>
    <property type="match status" value="6"/>
</dbReference>
<dbReference type="GO" id="GO:0006508">
    <property type="term" value="P:proteolysis"/>
    <property type="evidence" value="ECO:0007669"/>
    <property type="project" value="UniProtKB-KW"/>
</dbReference>
<dbReference type="GO" id="GO:0005509">
    <property type="term" value="F:calcium ion binding"/>
    <property type="evidence" value="ECO:0007669"/>
    <property type="project" value="InterPro"/>
</dbReference>
<dbReference type="InterPro" id="IPR023828">
    <property type="entry name" value="Peptidase_S8_Ser-AS"/>
</dbReference>
<evidence type="ECO:0000259" key="9">
    <source>
        <dbReference type="Pfam" id="PF00082"/>
    </source>
</evidence>
<gene>
    <name evidence="11" type="ORF">NIES593_04940</name>
</gene>
<evidence type="ECO:0000256" key="3">
    <source>
        <dbReference type="ARBA" id="ARBA00022801"/>
    </source>
</evidence>
<evidence type="ECO:0000256" key="6">
    <source>
        <dbReference type="PROSITE-ProRule" id="PRU01240"/>
    </source>
</evidence>
<comment type="caution">
    <text evidence="11">The sequence shown here is derived from an EMBL/GenBank/DDBJ whole genome shotgun (WGS) entry which is preliminary data.</text>
</comment>
<keyword evidence="3 6" id="KW-0378">Hydrolase</keyword>
<evidence type="ECO:0000256" key="7">
    <source>
        <dbReference type="RuleBase" id="RU003355"/>
    </source>
</evidence>
<dbReference type="SUPFAM" id="SSF52743">
    <property type="entry name" value="Subtilisin-like"/>
    <property type="match status" value="1"/>
</dbReference>
<dbReference type="InterPro" id="IPR023827">
    <property type="entry name" value="Peptidase_S8_Asp-AS"/>
</dbReference>
<feature type="compositionally biased region" description="Polar residues" evidence="8">
    <location>
        <begin position="631"/>
        <end position="647"/>
    </location>
</feature>
<feature type="active site" description="Charge relay system" evidence="5 6">
    <location>
        <position position="783"/>
    </location>
</feature>
<evidence type="ECO:0000256" key="4">
    <source>
        <dbReference type="ARBA" id="ARBA00022825"/>
    </source>
</evidence>
<dbReference type="Gene3D" id="2.120.10.30">
    <property type="entry name" value="TolB, C-terminal domain"/>
    <property type="match status" value="3"/>
</dbReference>
<proteinExistence type="inferred from homology"/>
<dbReference type="InterPro" id="IPR011042">
    <property type="entry name" value="6-blade_b-propeller_TolB-like"/>
</dbReference>
<evidence type="ECO:0000259" key="10">
    <source>
        <dbReference type="Pfam" id="PF22148"/>
    </source>
</evidence>
<evidence type="ECO:0000256" key="8">
    <source>
        <dbReference type="SAM" id="MobiDB-lite"/>
    </source>
</evidence>
<dbReference type="PROSITE" id="PS00137">
    <property type="entry name" value="SUBTILASE_HIS"/>
    <property type="match status" value="1"/>
</dbReference>
<dbReference type="Pfam" id="PF00082">
    <property type="entry name" value="Peptidase_S8"/>
    <property type="match status" value="1"/>
</dbReference>
<dbReference type="Gene3D" id="3.40.50.200">
    <property type="entry name" value="Peptidase S8/S53 domain"/>
    <property type="match status" value="1"/>
</dbReference>
<keyword evidence="12" id="KW-1185">Reference proteome</keyword>
<accession>A0A1U7HQ39</accession>
<dbReference type="PANTHER" id="PTHR43399">
    <property type="entry name" value="SUBTILISIN-RELATED"/>
    <property type="match status" value="1"/>
</dbReference>
<dbReference type="InterPro" id="IPR051048">
    <property type="entry name" value="Peptidase_S8/S53_subtilisin"/>
</dbReference>
<feature type="compositionally biased region" description="Low complexity" evidence="8">
    <location>
        <begin position="465"/>
        <end position="481"/>
    </location>
</feature>
<sequence length="1354" mass="141913">MANNNDIIQLTNNNFDDYGPQIDGNKVAWIGYPDFNDSEIYFYDGSKITQLTNNNFYDYSPQISGNNVVWSGSDGNDDEIYLYDGNKTTRLTDNNLYDYSPQIDGNKVVWSAYPPDYSDSEIYFYDGSKIVQLTDNNFSDYSPQISGNKVVWSGYDGNDDEIYLYDGSKIVQLTDNNFSDYSPQISGNNVVWSGSDGNDDEIYLYDGNKTTRLTDNNLYDYSPQIDGNKVVWSAYPPDYSDSEIYLYDGNQTIQLTDNNFYDYSPQIDGDKVVWSGYDGNDDEIYLYDGDVIQLTNNNFSDYSPQISGNKVVWSSYDGTDNEIYLYEIPPGIELIGTEGDDVLTGGRGPDTISGLGGNDVLQGLAGNDQILGGTGNDLITAGDGKDKAEGGSGNDTISGNGGNDILIGNEGRDDILGGEDNDSIDGGAGRDRLLGQAGNDTIVGQGGDDTIDGGDGTDSLSGNVGSDRILGGSGSDSLSGGTEADTLVGGFDNDLLDGGAGNDNLVGINLAVVSGAKVGFGAGEIDTLSGGTGNDTFALGDNDRVYYDDGDPLTTGESDYALITDYDPSQDSLQRKGSDDLYKLDYFTTPSGRVDAAMIYDPGVEARGETIAILQGGSGASSVSTASLSAQRTTNNADESPIPENTSPLARLAGLAEGKDYASGELIVKLKAGTEANKVSLLQERLGATVLETTKTLGIQRWKIAGTSVRDAIASFSADPAIEYIEPNYIRSTTATIPNDPRFGELWGLNNTGQTGGTSDADIDAPEAWDRQTGSDVVVGVIDTGVDYNHPDLNDNMWTNPGETPNNGVDDDGNGYVDDYYGYDFVNEDGDPFDDFFHGTHVAGTIAAEGNNDTGVTGVNWNAKIMAIKFLDSGGGGTDFDAIEAVEYSTLMGVKLTSNSWGGYFFSQGLYDAIAAAGKAGQLFIAAAGNGANDNDGPNPAYPASFDLDNIISVAATDASDQLAWFSNYGATSVDLGAPGVSVLSTVPGGGYASYDGTSMATPHVSGVASLLWSEDPSLSAQEVKELLLTTVDPLTVLEGKTVSGGRLNAFNALSELGPPNEIVGTEGDDIITGTNRRDRISGLGGNDVIQALAGRDEIFGGDGDDLITADEGNDTVEGGAGRDRIFGNDGDDRLKGNGGRDNILGGGGNDSIEGGAGNDRLLGESGDDTILGDAGQDTLDGGEGKDSLNGGTDNDLIFGGKGEDSLVGEAGADSLTGGASNDSLDGGAGSDRLVGVDPSAGYGAGELDVLTGFSDSDTFVLGDANRVFYSDGDPLTTGESDYALISDFDSSQDIIQLHGAIAQYSLDFFTTSSGSINAALIYDPGDAARGELISILQNVPTDLNLGSPAFSFV</sequence>
<dbReference type="PRINTS" id="PR00723">
    <property type="entry name" value="SUBTILISIN"/>
</dbReference>
<evidence type="ECO:0000256" key="5">
    <source>
        <dbReference type="PIRSR" id="PIRSR615500-1"/>
    </source>
</evidence>
<evidence type="ECO:0000256" key="1">
    <source>
        <dbReference type="ARBA" id="ARBA00011073"/>
    </source>
</evidence>
<feature type="domain" description="Peptidase S8/S53" evidence="9">
    <location>
        <begin position="774"/>
        <end position="1033"/>
    </location>
</feature>
<feature type="compositionally biased region" description="Gly residues" evidence="8">
    <location>
        <begin position="1137"/>
        <end position="1158"/>
    </location>
</feature>
<feature type="domain" description="Fervidolysin-like N-terminal prodomain" evidence="10">
    <location>
        <begin position="656"/>
        <end position="728"/>
    </location>
</feature>
<dbReference type="OrthoDB" id="9798386at2"/>
<dbReference type="InterPro" id="IPR001343">
    <property type="entry name" value="Hemolysn_Ca-bd"/>
</dbReference>
<evidence type="ECO:0000256" key="2">
    <source>
        <dbReference type="ARBA" id="ARBA00022670"/>
    </source>
</evidence>
<feature type="active site" description="Charge relay system" evidence="5 6">
    <location>
        <position position="999"/>
    </location>
</feature>
<feature type="compositionally biased region" description="Acidic residues" evidence="8">
    <location>
        <begin position="1103"/>
        <end position="1115"/>
    </location>
</feature>
<dbReference type="PRINTS" id="PR00313">
    <property type="entry name" value="CABNDNGRPT"/>
</dbReference>
<evidence type="ECO:0000313" key="12">
    <source>
        <dbReference type="Proteomes" id="UP000186868"/>
    </source>
</evidence>
<dbReference type="PROSITE" id="PS00136">
    <property type="entry name" value="SUBTILASE_ASP"/>
    <property type="match status" value="1"/>
</dbReference>
<dbReference type="EMBL" id="MRCB01000003">
    <property type="protein sequence ID" value="OKH25679.1"/>
    <property type="molecule type" value="Genomic_DNA"/>
</dbReference>
<keyword evidence="4 6" id="KW-0720">Serine protease</keyword>
<reference evidence="11 12" key="1">
    <citation type="submission" date="2016-11" db="EMBL/GenBank/DDBJ databases">
        <title>Draft Genome Sequences of Nine Cyanobacterial Strains from Diverse Habitats.</title>
        <authorList>
            <person name="Zhu T."/>
            <person name="Hou S."/>
            <person name="Lu X."/>
            <person name="Hess W.R."/>
        </authorList>
    </citation>
    <scope>NUCLEOTIDE SEQUENCE [LARGE SCALE GENOMIC DNA]</scope>
    <source>
        <strain evidence="11 12">NIES-593</strain>
    </source>
</reference>
<dbReference type="PANTHER" id="PTHR43399:SF4">
    <property type="entry name" value="CELL WALL-ASSOCIATED PROTEASE"/>
    <property type="match status" value="1"/>
</dbReference>
<name>A0A1U7HQ39_9CYAN</name>
<dbReference type="InterPro" id="IPR022398">
    <property type="entry name" value="Peptidase_S8_His-AS"/>
</dbReference>
<dbReference type="SUPFAM" id="SSF69304">
    <property type="entry name" value="Tricorn protease N-terminal domain"/>
    <property type="match status" value="2"/>
</dbReference>
<comment type="similarity">
    <text evidence="1 6 7">Belongs to the peptidase S8 family.</text>
</comment>
<dbReference type="CDD" id="cd07473">
    <property type="entry name" value="Peptidases_S8_Subtilisin_like"/>
    <property type="match status" value="1"/>
</dbReference>
<dbReference type="InterPro" id="IPR018511">
    <property type="entry name" value="Hemolysin-typ_Ca-bd_CS"/>
</dbReference>
<dbReference type="InterPro" id="IPR036852">
    <property type="entry name" value="Peptidase_S8/S53_dom_sf"/>
</dbReference>
<dbReference type="PROSITE" id="PS00138">
    <property type="entry name" value="SUBTILASE_SER"/>
    <property type="match status" value="1"/>
</dbReference>
<feature type="compositionally biased region" description="Basic and acidic residues" evidence="8">
    <location>
        <begin position="1121"/>
        <end position="1136"/>
    </location>
</feature>
<dbReference type="Proteomes" id="UP000186868">
    <property type="component" value="Unassembled WGS sequence"/>
</dbReference>
<feature type="region of interest" description="Disordered" evidence="8">
    <location>
        <begin position="624"/>
        <end position="647"/>
    </location>
</feature>
<dbReference type="InterPro" id="IPR054399">
    <property type="entry name" value="Fervidolysin-like_N_prodom"/>
</dbReference>
<organism evidence="11 12">
    <name type="scientific">Hydrococcus rivularis NIES-593</name>
    <dbReference type="NCBI Taxonomy" id="1921803"/>
    <lineage>
        <taxon>Bacteria</taxon>
        <taxon>Bacillati</taxon>
        <taxon>Cyanobacteriota</taxon>
        <taxon>Cyanophyceae</taxon>
        <taxon>Pleurocapsales</taxon>
        <taxon>Hydrococcaceae</taxon>
        <taxon>Hydrococcus</taxon>
    </lineage>
</organism>
<dbReference type="Pfam" id="PF22148">
    <property type="entry name" value="Fervidolysin_NPro-like"/>
    <property type="match status" value="1"/>
</dbReference>
<dbReference type="SUPFAM" id="SSF51120">
    <property type="entry name" value="beta-Roll"/>
    <property type="match status" value="2"/>
</dbReference>
<feature type="region of interest" description="Disordered" evidence="8">
    <location>
        <begin position="1101"/>
        <end position="1232"/>
    </location>
</feature>
<dbReference type="Gene3D" id="2.150.10.10">
    <property type="entry name" value="Serralysin-like metalloprotease, C-terminal"/>
    <property type="match status" value="5"/>
</dbReference>
<dbReference type="RefSeq" id="WP_139253626.1">
    <property type="nucleotide sequence ID" value="NZ_MRCB01000003.1"/>
</dbReference>
<dbReference type="InterPro" id="IPR034204">
    <property type="entry name" value="PfSUB1-like_cat_dom"/>
</dbReference>
<keyword evidence="2 6" id="KW-0645">Protease</keyword>
<dbReference type="InterPro" id="IPR015500">
    <property type="entry name" value="Peptidase_S8_subtilisin-rel"/>
</dbReference>
<dbReference type="InterPro" id="IPR011049">
    <property type="entry name" value="Serralysin-like_metalloprot_C"/>
</dbReference>